<comment type="caution">
    <text evidence="6">The sequence shown here is derived from an EMBL/GenBank/DDBJ whole genome shotgun (WGS) entry which is preliminary data.</text>
</comment>
<dbReference type="GO" id="GO:0022625">
    <property type="term" value="C:cytosolic large ribosomal subunit"/>
    <property type="evidence" value="ECO:0007669"/>
    <property type="project" value="TreeGrafter"/>
</dbReference>
<evidence type="ECO:0000256" key="5">
    <source>
        <dbReference type="HAMAP-Rule" id="MF_00374"/>
    </source>
</evidence>
<name>A0A5C8PL57_9HYPH</name>
<dbReference type="Proteomes" id="UP000321638">
    <property type="component" value="Unassembled WGS sequence"/>
</dbReference>
<dbReference type="NCBIfam" id="TIGR00012">
    <property type="entry name" value="L29"/>
    <property type="match status" value="1"/>
</dbReference>
<dbReference type="InterPro" id="IPR036049">
    <property type="entry name" value="Ribosomal_uL29_sf"/>
</dbReference>
<dbReference type="HAMAP" id="MF_00374">
    <property type="entry name" value="Ribosomal_uL29"/>
    <property type="match status" value="1"/>
</dbReference>
<dbReference type="EMBL" id="VDUZ01000017">
    <property type="protein sequence ID" value="TXL74692.1"/>
    <property type="molecule type" value="Genomic_DNA"/>
</dbReference>
<comment type="similarity">
    <text evidence="1 5">Belongs to the universal ribosomal protein uL29 family.</text>
</comment>
<dbReference type="InterPro" id="IPR001854">
    <property type="entry name" value="Ribosomal_uL29"/>
</dbReference>
<dbReference type="Pfam" id="PF00831">
    <property type="entry name" value="Ribosomal_L29"/>
    <property type="match status" value="1"/>
</dbReference>
<accession>A0A5C8PL57</accession>
<reference evidence="6 7" key="1">
    <citation type="submission" date="2019-06" db="EMBL/GenBank/DDBJ databases">
        <title>New taxonomy in bacterial strain CC-CFT640, isolated from vineyard.</title>
        <authorList>
            <person name="Lin S.-Y."/>
            <person name="Tsai C.-F."/>
            <person name="Young C.-C."/>
        </authorList>
    </citation>
    <scope>NUCLEOTIDE SEQUENCE [LARGE SCALE GENOMIC DNA]</scope>
    <source>
        <strain evidence="6 7">CC-CFT640</strain>
    </source>
</reference>
<evidence type="ECO:0000313" key="7">
    <source>
        <dbReference type="Proteomes" id="UP000321638"/>
    </source>
</evidence>
<keyword evidence="3 5" id="KW-0687">Ribonucleoprotein</keyword>
<dbReference type="SUPFAM" id="SSF46561">
    <property type="entry name" value="Ribosomal protein L29 (L29p)"/>
    <property type="match status" value="1"/>
</dbReference>
<dbReference type="PANTHER" id="PTHR10916:SF0">
    <property type="entry name" value="LARGE RIBOSOMAL SUBUNIT PROTEIN UL29C"/>
    <property type="match status" value="1"/>
</dbReference>
<keyword evidence="2 5" id="KW-0689">Ribosomal protein</keyword>
<dbReference type="RefSeq" id="WP_147848002.1">
    <property type="nucleotide sequence ID" value="NZ_DATAJT010000290.1"/>
</dbReference>
<evidence type="ECO:0000256" key="3">
    <source>
        <dbReference type="ARBA" id="ARBA00023274"/>
    </source>
</evidence>
<gene>
    <name evidence="5" type="primary">rpmC</name>
    <name evidence="6" type="ORF">FHP25_16230</name>
</gene>
<dbReference type="CDD" id="cd00427">
    <property type="entry name" value="Ribosomal_L29_HIP"/>
    <property type="match status" value="1"/>
</dbReference>
<dbReference type="FunFam" id="1.10.287.310:FF:000001">
    <property type="entry name" value="50S ribosomal protein L29"/>
    <property type="match status" value="1"/>
</dbReference>
<dbReference type="GO" id="GO:0003735">
    <property type="term" value="F:structural constituent of ribosome"/>
    <property type="evidence" value="ECO:0007669"/>
    <property type="project" value="InterPro"/>
</dbReference>
<proteinExistence type="inferred from homology"/>
<protein>
    <recommendedName>
        <fullName evidence="4 5">Large ribosomal subunit protein uL29</fullName>
    </recommendedName>
</protein>
<organism evidence="6 7">
    <name type="scientific">Vineibacter terrae</name>
    <dbReference type="NCBI Taxonomy" id="2586908"/>
    <lineage>
        <taxon>Bacteria</taxon>
        <taxon>Pseudomonadati</taxon>
        <taxon>Pseudomonadota</taxon>
        <taxon>Alphaproteobacteria</taxon>
        <taxon>Hyphomicrobiales</taxon>
        <taxon>Vineibacter</taxon>
    </lineage>
</organism>
<dbReference type="PANTHER" id="PTHR10916">
    <property type="entry name" value="60S RIBOSOMAL PROTEIN L35/50S RIBOSOMAL PROTEIN L29"/>
    <property type="match status" value="1"/>
</dbReference>
<dbReference type="InterPro" id="IPR050063">
    <property type="entry name" value="Ribosomal_protein_uL29"/>
</dbReference>
<sequence>MSKAADLQAKTVDELKTQLIDLRKESFNLRFQKASGQLDNTARMRRVKRDIARIRTVLVQKTDNTARARRARLQAAKKAAG</sequence>
<keyword evidence="7" id="KW-1185">Reference proteome</keyword>
<dbReference type="AlphaFoldDB" id="A0A5C8PL57"/>
<dbReference type="PROSITE" id="PS00579">
    <property type="entry name" value="RIBOSOMAL_L29"/>
    <property type="match status" value="1"/>
</dbReference>
<dbReference type="InterPro" id="IPR018254">
    <property type="entry name" value="Ribosomal_uL29_CS"/>
</dbReference>
<dbReference type="Gene3D" id="1.10.287.310">
    <property type="match status" value="1"/>
</dbReference>
<dbReference type="OrthoDB" id="9815192at2"/>
<evidence type="ECO:0000256" key="1">
    <source>
        <dbReference type="ARBA" id="ARBA00009254"/>
    </source>
</evidence>
<evidence type="ECO:0000256" key="2">
    <source>
        <dbReference type="ARBA" id="ARBA00022980"/>
    </source>
</evidence>
<dbReference type="GO" id="GO:0006412">
    <property type="term" value="P:translation"/>
    <property type="evidence" value="ECO:0007669"/>
    <property type="project" value="UniProtKB-UniRule"/>
</dbReference>
<evidence type="ECO:0000313" key="6">
    <source>
        <dbReference type="EMBL" id="TXL74692.1"/>
    </source>
</evidence>
<evidence type="ECO:0000256" key="4">
    <source>
        <dbReference type="ARBA" id="ARBA00035204"/>
    </source>
</evidence>